<evidence type="ECO:0000256" key="3">
    <source>
        <dbReference type="ARBA" id="ARBA00023163"/>
    </source>
</evidence>
<dbReference type="Pfam" id="PF03466">
    <property type="entry name" value="LysR_substrate"/>
    <property type="match status" value="1"/>
</dbReference>
<dbReference type="PANTHER" id="PTHR30126">
    <property type="entry name" value="HTH-TYPE TRANSCRIPTIONAL REGULATOR"/>
    <property type="match status" value="1"/>
</dbReference>
<reference evidence="5 6" key="1">
    <citation type="submission" date="2024-07" db="EMBL/GenBank/DDBJ databases">
        <title>Genomes of novel Serratia strains from suburban soil.</title>
        <authorList>
            <person name="Markert E.X."/>
            <person name="Severe K."/>
            <person name="Severe L."/>
            <person name="Twing K.I."/>
            <person name="Ward L.M."/>
        </authorList>
    </citation>
    <scope>NUCLEOTIDE SEQUENCE [LARGE SCALE GENOMIC DNA]</scope>
    <source>
        <strain evidence="5 6">3C-UT</strain>
    </source>
</reference>
<keyword evidence="2" id="KW-0805">Transcription regulation</keyword>
<dbReference type="SUPFAM" id="SSF53850">
    <property type="entry name" value="Periplasmic binding protein-like II"/>
    <property type="match status" value="1"/>
</dbReference>
<proteinExistence type="inferred from homology"/>
<evidence type="ECO:0000259" key="4">
    <source>
        <dbReference type="Pfam" id="PF03466"/>
    </source>
</evidence>
<accession>A0ABV3URX5</accession>
<gene>
    <name evidence="5" type="ORF">AB4M04_25745</name>
</gene>
<evidence type="ECO:0000256" key="1">
    <source>
        <dbReference type="ARBA" id="ARBA00009437"/>
    </source>
</evidence>
<evidence type="ECO:0000313" key="6">
    <source>
        <dbReference type="Proteomes" id="UP001558101"/>
    </source>
</evidence>
<keyword evidence="6" id="KW-1185">Reference proteome</keyword>
<feature type="non-terminal residue" evidence="5">
    <location>
        <position position="135"/>
    </location>
</feature>
<dbReference type="InterPro" id="IPR005119">
    <property type="entry name" value="LysR_subst-bd"/>
</dbReference>
<dbReference type="Proteomes" id="UP001558101">
    <property type="component" value="Unassembled WGS sequence"/>
</dbReference>
<evidence type="ECO:0000256" key="2">
    <source>
        <dbReference type="ARBA" id="ARBA00023015"/>
    </source>
</evidence>
<comment type="caution">
    <text evidence="5">The sequence shown here is derived from an EMBL/GenBank/DDBJ whole genome shotgun (WGS) entry which is preliminary data.</text>
</comment>
<evidence type="ECO:0000313" key="5">
    <source>
        <dbReference type="EMBL" id="MEX3175461.1"/>
    </source>
</evidence>
<feature type="domain" description="LysR substrate-binding" evidence="4">
    <location>
        <begin position="77"/>
        <end position="132"/>
    </location>
</feature>
<organism evidence="5 6">
    <name type="scientific">Serratia quinivorans</name>
    <dbReference type="NCBI Taxonomy" id="137545"/>
    <lineage>
        <taxon>Bacteria</taxon>
        <taxon>Pseudomonadati</taxon>
        <taxon>Pseudomonadota</taxon>
        <taxon>Gammaproteobacteria</taxon>
        <taxon>Enterobacterales</taxon>
        <taxon>Yersiniaceae</taxon>
        <taxon>Serratia</taxon>
    </lineage>
</organism>
<dbReference type="PANTHER" id="PTHR30126:SF25">
    <property type="entry name" value="HTH-TYPE TRANSCRIPTIONAL REGULATOR METR"/>
    <property type="match status" value="1"/>
</dbReference>
<dbReference type="Gene3D" id="3.40.190.10">
    <property type="entry name" value="Periplasmic binding protein-like II"/>
    <property type="match status" value="1"/>
</dbReference>
<protein>
    <submittedName>
        <fullName evidence="5">LysR substrate-binding domain-containing protein</fullName>
    </submittedName>
</protein>
<keyword evidence="3" id="KW-0804">Transcription</keyword>
<dbReference type="RefSeq" id="WP_368454593.1">
    <property type="nucleotide sequence ID" value="NZ_JBFQXQ010000048.1"/>
</dbReference>
<name>A0ABV3URX5_9GAMM</name>
<sequence length="135" mass="15250">MRNTGSRSFARAQLHQLQSAAPHPWSVPFQLLCFNLFVCNTRPLCSTAPGEILFQLAEQVLPQIQQALQTCHEPHLATLRLAIECHSCIQWLTPAPDNFRQRWPQVVMDFKSGVPFHPQPALQQGELDLVLTSVI</sequence>
<dbReference type="EMBL" id="JBFQXQ010000048">
    <property type="protein sequence ID" value="MEX3175461.1"/>
    <property type="molecule type" value="Genomic_DNA"/>
</dbReference>
<comment type="similarity">
    <text evidence="1">Belongs to the LysR transcriptional regulatory family.</text>
</comment>